<feature type="transmembrane region" description="Helical" evidence="11">
    <location>
        <begin position="238"/>
        <end position="260"/>
    </location>
</feature>
<accession>A0A316GJW9</accession>
<dbReference type="Proteomes" id="UP000245708">
    <property type="component" value="Unassembled WGS sequence"/>
</dbReference>
<keyword evidence="9 11" id="KW-0472">Membrane</keyword>
<evidence type="ECO:0000256" key="4">
    <source>
        <dbReference type="ARBA" id="ARBA00022547"/>
    </source>
</evidence>
<evidence type="ECO:0000256" key="1">
    <source>
        <dbReference type="ARBA" id="ARBA00004141"/>
    </source>
</evidence>
<comment type="function">
    <text evidence="11 12">Key component of the proton channel; it plays a direct role in the translocation of protons across the membrane.</text>
</comment>
<comment type="subcellular location">
    <subcellularLocation>
        <location evidence="11 12">Cell membrane</location>
        <topology evidence="11 12">Multi-pass membrane protein</topology>
    </subcellularLocation>
    <subcellularLocation>
        <location evidence="1">Membrane</location>
        <topology evidence="1">Multi-pass membrane protein</topology>
    </subcellularLocation>
</comment>
<dbReference type="PANTHER" id="PTHR11410:SF0">
    <property type="entry name" value="ATP SYNTHASE SUBUNIT A"/>
    <property type="match status" value="1"/>
</dbReference>
<keyword evidence="7 11" id="KW-1133">Transmembrane helix</keyword>
<evidence type="ECO:0000256" key="11">
    <source>
        <dbReference type="HAMAP-Rule" id="MF_01393"/>
    </source>
</evidence>
<dbReference type="CDD" id="cd00310">
    <property type="entry name" value="ATP-synt_Fo_a_6"/>
    <property type="match status" value="1"/>
</dbReference>
<feature type="transmembrane region" description="Helical" evidence="11">
    <location>
        <begin position="80"/>
        <end position="98"/>
    </location>
</feature>
<dbReference type="OrthoDB" id="9809130at2"/>
<evidence type="ECO:0000256" key="10">
    <source>
        <dbReference type="ARBA" id="ARBA00023310"/>
    </source>
</evidence>
<evidence type="ECO:0000256" key="2">
    <source>
        <dbReference type="ARBA" id="ARBA00006810"/>
    </source>
</evidence>
<dbReference type="PANTHER" id="PTHR11410">
    <property type="entry name" value="ATP SYNTHASE SUBUNIT A"/>
    <property type="match status" value="1"/>
</dbReference>
<dbReference type="GO" id="GO:0005886">
    <property type="term" value="C:plasma membrane"/>
    <property type="evidence" value="ECO:0007669"/>
    <property type="project" value="UniProtKB-SubCell"/>
</dbReference>
<evidence type="ECO:0000256" key="3">
    <source>
        <dbReference type="ARBA" id="ARBA00022448"/>
    </source>
</evidence>
<keyword evidence="11" id="KW-1003">Cell membrane</keyword>
<keyword evidence="8 11" id="KW-0406">Ion transport</keyword>
<evidence type="ECO:0000256" key="8">
    <source>
        <dbReference type="ARBA" id="ARBA00023065"/>
    </source>
</evidence>
<evidence type="ECO:0000256" key="12">
    <source>
        <dbReference type="RuleBase" id="RU000483"/>
    </source>
</evidence>
<evidence type="ECO:0000256" key="6">
    <source>
        <dbReference type="ARBA" id="ARBA00022781"/>
    </source>
</evidence>
<proteinExistence type="inferred from homology"/>
<dbReference type="GO" id="GO:0046933">
    <property type="term" value="F:proton-transporting ATP synthase activity, rotational mechanism"/>
    <property type="evidence" value="ECO:0007669"/>
    <property type="project" value="UniProtKB-UniRule"/>
</dbReference>
<gene>
    <name evidence="11" type="primary">atpB</name>
    <name evidence="13" type="ORF">C7455_10333</name>
</gene>
<dbReference type="AlphaFoldDB" id="A0A316GJW9"/>
<evidence type="ECO:0000313" key="13">
    <source>
        <dbReference type="EMBL" id="PWK60835.1"/>
    </source>
</evidence>
<dbReference type="PRINTS" id="PR00123">
    <property type="entry name" value="ATPASEA"/>
</dbReference>
<keyword evidence="14" id="KW-1185">Reference proteome</keyword>
<dbReference type="SUPFAM" id="SSF81336">
    <property type="entry name" value="F1F0 ATP synthase subunit A"/>
    <property type="match status" value="1"/>
</dbReference>
<dbReference type="Pfam" id="PF00119">
    <property type="entry name" value="ATP-synt_A"/>
    <property type="match status" value="1"/>
</dbReference>
<feature type="transmembrane region" description="Helical" evidence="11">
    <location>
        <begin position="27"/>
        <end position="45"/>
    </location>
</feature>
<feature type="transmembrane region" description="Helical" evidence="11">
    <location>
        <begin position="135"/>
        <end position="159"/>
    </location>
</feature>
<dbReference type="GO" id="GO:0045259">
    <property type="term" value="C:proton-transporting ATP synthase complex"/>
    <property type="evidence" value="ECO:0007669"/>
    <property type="project" value="UniProtKB-KW"/>
</dbReference>
<dbReference type="NCBIfam" id="TIGR01131">
    <property type="entry name" value="ATP_synt_6_or_A"/>
    <property type="match status" value="1"/>
</dbReference>
<organism evidence="13 14">
    <name type="scientific">Roseicyclus mahoneyensis</name>
    <dbReference type="NCBI Taxonomy" id="164332"/>
    <lineage>
        <taxon>Bacteria</taxon>
        <taxon>Pseudomonadati</taxon>
        <taxon>Pseudomonadota</taxon>
        <taxon>Alphaproteobacteria</taxon>
        <taxon>Rhodobacterales</taxon>
        <taxon>Roseobacteraceae</taxon>
        <taxon>Roseicyclus</taxon>
    </lineage>
</organism>
<dbReference type="NCBIfam" id="NF004482">
    <property type="entry name" value="PRK05815.2-4"/>
    <property type="match status" value="1"/>
</dbReference>
<comment type="caution">
    <text evidence="13">The sequence shown here is derived from an EMBL/GenBank/DDBJ whole genome shotgun (WGS) entry which is preliminary data.</text>
</comment>
<comment type="similarity">
    <text evidence="2 11 12">Belongs to the ATPase A chain family.</text>
</comment>
<keyword evidence="3 11" id="KW-0813">Transport</keyword>
<feature type="transmembrane region" description="Helical" evidence="11">
    <location>
        <begin position="192"/>
        <end position="218"/>
    </location>
</feature>
<name>A0A316GJW9_9RHOB</name>
<keyword evidence="5 11" id="KW-0812">Transmembrane</keyword>
<keyword evidence="6 11" id="KW-0375">Hydrogen ion transport</keyword>
<reference evidence="13 14" key="1">
    <citation type="submission" date="2018-05" db="EMBL/GenBank/DDBJ databases">
        <title>Genomic Encyclopedia of Type Strains, Phase IV (KMG-IV): sequencing the most valuable type-strain genomes for metagenomic binning, comparative biology and taxonomic classification.</title>
        <authorList>
            <person name="Goeker M."/>
        </authorList>
    </citation>
    <scope>NUCLEOTIDE SEQUENCE [LARGE SCALE GENOMIC DNA]</scope>
    <source>
        <strain evidence="13 14">DSM 16097</strain>
    </source>
</reference>
<dbReference type="Gene3D" id="1.20.120.220">
    <property type="entry name" value="ATP synthase, F0 complex, subunit A"/>
    <property type="match status" value="1"/>
</dbReference>
<feature type="transmembrane region" description="Helical" evidence="11">
    <location>
        <begin position="267"/>
        <end position="286"/>
    </location>
</feature>
<evidence type="ECO:0000256" key="9">
    <source>
        <dbReference type="ARBA" id="ARBA00023136"/>
    </source>
</evidence>
<evidence type="ECO:0000256" key="5">
    <source>
        <dbReference type="ARBA" id="ARBA00022692"/>
    </source>
</evidence>
<feature type="transmembrane region" description="Helical" evidence="11">
    <location>
        <begin position="165"/>
        <end position="185"/>
    </location>
</feature>
<keyword evidence="4 11" id="KW-0138">CF(0)</keyword>
<keyword evidence="10 11" id="KW-0066">ATP synthesis</keyword>
<dbReference type="InterPro" id="IPR035908">
    <property type="entry name" value="F0_ATP_A_sf"/>
</dbReference>
<sequence>MPQTKRRGKAVATESTNTQGKSGASRIVFFVLIGLAAILFVLGLTDSYTQPGFNIKPMEQFLVEPLFGNGPVQWYTPTNVTLWMGLSIAAVAALMVMGTKGRAVIPSRSQSMAELAYGFVRKMVEDVAGKDALPYFPYIFTVFLFILSANFLGLIPTSFTTTSHFAVTATLALAVFLSVTILGFVKNGASFLSLFWVSSAPLVLRPVLAIIELISYFVRPVSHSVRLAGAMMAGHAVLKVFAGFAGALGAAGIVPILGVVAIYGLEVLVSAIQAYVFTILTCVYLKDALHPHH</sequence>
<dbReference type="InterPro" id="IPR000568">
    <property type="entry name" value="ATP_synth_F0_asu"/>
</dbReference>
<evidence type="ECO:0000256" key="7">
    <source>
        <dbReference type="ARBA" id="ARBA00022989"/>
    </source>
</evidence>
<evidence type="ECO:0000313" key="14">
    <source>
        <dbReference type="Proteomes" id="UP000245708"/>
    </source>
</evidence>
<dbReference type="HAMAP" id="MF_01393">
    <property type="entry name" value="ATP_synth_a_bact"/>
    <property type="match status" value="1"/>
</dbReference>
<protein>
    <recommendedName>
        <fullName evidence="11 12">ATP synthase subunit a</fullName>
    </recommendedName>
    <alternativeName>
        <fullName evidence="11">ATP synthase F0 sector subunit a</fullName>
    </alternativeName>
    <alternativeName>
        <fullName evidence="11">F-ATPase subunit 6</fullName>
    </alternativeName>
</protein>
<dbReference type="EMBL" id="QGGW01000003">
    <property type="protein sequence ID" value="PWK60835.1"/>
    <property type="molecule type" value="Genomic_DNA"/>
</dbReference>
<dbReference type="InterPro" id="IPR045083">
    <property type="entry name" value="ATP_synth_F0_asu_bact/mt"/>
</dbReference>